<comment type="cofactor">
    <cofactor evidence="1">
        <name>Mo-molybdopterin</name>
        <dbReference type="ChEBI" id="CHEBI:71302"/>
    </cofactor>
</comment>
<dbReference type="Pfam" id="PF03404">
    <property type="entry name" value="Mo-co_dimer"/>
    <property type="match status" value="1"/>
</dbReference>
<evidence type="ECO:0000256" key="10">
    <source>
        <dbReference type="ARBA" id="ARBA00022630"/>
    </source>
</evidence>
<comment type="subunit">
    <text evidence="6">Homodimer.</text>
</comment>
<dbReference type="Gene3D" id="3.10.120.10">
    <property type="entry name" value="Cytochrome b5-like heme/steroid binding domain"/>
    <property type="match status" value="1"/>
</dbReference>
<dbReference type="InterPro" id="IPR014756">
    <property type="entry name" value="Ig_E-set"/>
</dbReference>
<dbReference type="GO" id="GO:0043546">
    <property type="term" value="F:molybdopterin cofactor binding"/>
    <property type="evidence" value="ECO:0007669"/>
    <property type="project" value="TreeGrafter"/>
</dbReference>
<dbReference type="SUPFAM" id="SSF63380">
    <property type="entry name" value="Riboflavin synthase domain-like"/>
    <property type="match status" value="1"/>
</dbReference>
<name>A0A9W7T0C5_9PEZI</name>
<dbReference type="GO" id="GO:0050464">
    <property type="term" value="F:nitrate reductase (NADPH) activity"/>
    <property type="evidence" value="ECO:0007669"/>
    <property type="project" value="UniProtKB-EC"/>
</dbReference>
<dbReference type="OrthoDB" id="432685at2759"/>
<evidence type="ECO:0000313" key="20">
    <source>
        <dbReference type="Proteomes" id="UP001138500"/>
    </source>
</evidence>
<gene>
    <name evidence="19" type="ORF">Tdes44962_MAKER07083</name>
</gene>
<dbReference type="Pfam" id="PF00175">
    <property type="entry name" value="NAD_binding_1"/>
    <property type="match status" value="1"/>
</dbReference>
<dbReference type="EMBL" id="RIBY02000213">
    <property type="protein sequence ID" value="KAH9844903.1"/>
    <property type="molecule type" value="Genomic_DNA"/>
</dbReference>
<dbReference type="CDD" id="cd06183">
    <property type="entry name" value="cyt_b5_reduct_like"/>
    <property type="match status" value="1"/>
</dbReference>
<dbReference type="InterPro" id="IPR000572">
    <property type="entry name" value="OxRdtase_Mopterin-bd_dom"/>
</dbReference>
<evidence type="ECO:0000256" key="4">
    <source>
        <dbReference type="ARBA" id="ARBA00003838"/>
    </source>
</evidence>
<dbReference type="InterPro" id="IPR001433">
    <property type="entry name" value="OxRdtase_FAD/NAD-bd"/>
</dbReference>
<dbReference type="AlphaFoldDB" id="A0A9W7T0C5"/>
<evidence type="ECO:0000256" key="9">
    <source>
        <dbReference type="ARBA" id="ARBA00022505"/>
    </source>
</evidence>
<dbReference type="Gene3D" id="2.60.40.650">
    <property type="match status" value="1"/>
</dbReference>
<evidence type="ECO:0000256" key="5">
    <source>
        <dbReference type="ARBA" id="ARBA00006253"/>
    </source>
</evidence>
<reference evidence="19 20" key="2">
    <citation type="journal article" date="2021" name="Curr. Genet.">
        <title>Genetic response to nitrogen starvation in the aggressive Eucalyptus foliar pathogen Teratosphaeria destructans.</title>
        <authorList>
            <person name="Havenga M."/>
            <person name="Wingfield B.D."/>
            <person name="Wingfield M.J."/>
            <person name="Dreyer L.L."/>
            <person name="Roets F."/>
            <person name="Aylward J."/>
        </authorList>
    </citation>
    <scope>NUCLEOTIDE SEQUENCE [LARGE SCALE GENOMIC DNA]</scope>
    <source>
        <strain evidence="19">CMW44962</strain>
    </source>
</reference>
<keyword evidence="13" id="KW-0560">Oxidoreductase</keyword>
<reference evidence="19 20" key="1">
    <citation type="journal article" date="2018" name="IMA Fungus">
        <title>IMA Genome-F 10: Nine draft genome sequences of Claviceps purpurea s.lat., including C. arundinis, C. humidiphila, and C. cf. spartinae, pseudomolecules for the pitch canker pathogen Fusarium circinatum, draft genome of Davidsoniella eucalypti, Grosmannia galeiformis, Quambalaria eucalypti, and Teratosphaeria destructans.</title>
        <authorList>
            <person name="Wingfield B.D."/>
            <person name="Liu M."/>
            <person name="Nguyen H.D."/>
            <person name="Lane F.A."/>
            <person name="Morgan S.W."/>
            <person name="De Vos L."/>
            <person name="Wilken P.M."/>
            <person name="Duong T.A."/>
            <person name="Aylward J."/>
            <person name="Coetzee M.P."/>
            <person name="Dadej K."/>
            <person name="De Beer Z.W."/>
            <person name="Findlay W."/>
            <person name="Havenga M."/>
            <person name="Kolarik M."/>
            <person name="Menzies J.G."/>
            <person name="Naidoo K."/>
            <person name="Pochopski O."/>
            <person name="Shoukouhi P."/>
            <person name="Santana Q.C."/>
            <person name="Seifert K.A."/>
            <person name="Soal N."/>
            <person name="Steenkamp E.T."/>
            <person name="Tatham C.T."/>
            <person name="van der Nest M.A."/>
            <person name="Wingfield M.J."/>
        </authorList>
    </citation>
    <scope>NUCLEOTIDE SEQUENCE [LARGE SCALE GENOMIC DNA]</scope>
    <source>
        <strain evidence="19">CMW44962</strain>
    </source>
</reference>
<dbReference type="GO" id="GO:0008482">
    <property type="term" value="F:sulfite oxidase activity"/>
    <property type="evidence" value="ECO:0007669"/>
    <property type="project" value="TreeGrafter"/>
</dbReference>
<dbReference type="PRINTS" id="PR00371">
    <property type="entry name" value="FPNCR"/>
</dbReference>
<dbReference type="SMART" id="SM01117">
    <property type="entry name" value="Cyt-b5"/>
    <property type="match status" value="1"/>
</dbReference>
<dbReference type="InterPro" id="IPR005066">
    <property type="entry name" value="MoCF_OxRdtse_dimer"/>
</dbReference>
<comment type="cofactor">
    <cofactor evidence="2">
        <name>heme</name>
        <dbReference type="ChEBI" id="CHEBI:30413"/>
    </cofactor>
</comment>
<dbReference type="Proteomes" id="UP001138500">
    <property type="component" value="Unassembled WGS sequence"/>
</dbReference>
<dbReference type="SUPFAM" id="SSF56524">
    <property type="entry name" value="Oxidoreductase molybdopterin-binding domain"/>
    <property type="match status" value="1"/>
</dbReference>
<evidence type="ECO:0000259" key="18">
    <source>
        <dbReference type="PROSITE" id="PS51384"/>
    </source>
</evidence>
<comment type="cofactor">
    <cofactor evidence="3">
        <name>FAD</name>
        <dbReference type="ChEBI" id="CHEBI:57692"/>
    </cofactor>
</comment>
<evidence type="ECO:0000256" key="16">
    <source>
        <dbReference type="SAM" id="MobiDB-lite"/>
    </source>
</evidence>
<accession>A0A9W7T0C5</accession>
<dbReference type="PRINTS" id="PR00407">
    <property type="entry name" value="EUMOPTERIN"/>
</dbReference>
<dbReference type="PRINTS" id="PR00406">
    <property type="entry name" value="CYTB5RDTASE"/>
</dbReference>
<comment type="caution">
    <text evidence="19">The sequence shown here is derived from an EMBL/GenBank/DDBJ whole genome shotgun (WGS) entry which is preliminary data.</text>
</comment>
<dbReference type="PROSITE" id="PS50255">
    <property type="entry name" value="CYTOCHROME_B5_2"/>
    <property type="match status" value="1"/>
</dbReference>
<dbReference type="InterPro" id="IPR001199">
    <property type="entry name" value="Cyt_B5-like_heme/steroid-bd"/>
</dbReference>
<dbReference type="PANTHER" id="PTHR19372:SF7">
    <property type="entry name" value="SULFITE OXIDASE, MITOCHONDRIAL"/>
    <property type="match status" value="1"/>
</dbReference>
<dbReference type="SUPFAM" id="SSF55856">
    <property type="entry name" value="Cytochrome b5-like heme/steroid binding domain"/>
    <property type="match status" value="1"/>
</dbReference>
<sequence>MPRLPARQVHKRTHPGSTVQAIEDERLSSAAQADYGNARHANYSVTSRQSNGFVRPTAKRDHQIHQDTKRAAANGHPVNFQEAFRNQKDLTIRYDINRPPGWRYVLDYTEAGVKSEQEWPANVKRRQENDRQRKLQQSLHGVGEGQNEHEDDQDEGAQRDGDDLSLQERSFIRAIEHEKNMLGRLAQNDGTGRSNVENGKNINIDEADQFTPDNWIPRPTELIRLAGNHPLNAEAPLHRIYESGFTTPNCLYYVRTHGAVPHLEWELHQLEIECGKYKTHFSMEALKHDFPPLNLPVVMACNKNRRKELNMIRKTKGFNWGPGAVGCAYWRGPLLRDVLSAAGVPDRMPDQDRKRYYVHIRGADTPANYNYETSIDFEYIMDPHNDVLLAYEMNDEPLPPDHGYPVRLVIPGFVGGRNVKWLEKIWISDQESDNYWHIWDNRVVPEFITTQDGDLADAFFHHPDTAAYEQALQSIITCPKQNEKILLKDIGQEDYRIEGFAYNGCGNEVKKIEISLDEGKTWLYCIRTFPEAPIRHGKKFWTWCFWHIDVPVAKLITAPAITVRAFDAQNMTQPERPYWNVLGTLNSAQYTVKPHMQTHDEVPHVLFRHPVEAGNGEGGWMEESAANKVASANQKTDVPPKEFTKDEIERHSTEDDCWIVVDGCVYDASSVLPWHPGGSAAIMPHAGKVHHQTTEEFSSIHDGYAYSKLNECILGSVTKRAQEVIDQSKQQSSKEEIPEGQALQKHAWTPVKLLRRKSISRDTSQYTFELPEGSEYLGMGTCQHIDFGFHMKDRMLIRPYTPTKPVVPHGVDIKVDDVELVDKSGTFQLTVKTYFPDDGQPGGAFSNILHDMSVGQEIEMKGPMGDIIYNGRGSFTIRGEQKTFRRISLVLGGTGLTPGYSLIARACLDPEDETELRVLDANKTEGDILLRDDLQKYEDMSQGRLKVTHILSSPDESWDGLKGYVNKELMEEYLFAAGDGNVMLLCGPPPMIEKAVLPVLGELGYEEGKNVFGL</sequence>
<evidence type="ECO:0000256" key="15">
    <source>
        <dbReference type="ARBA" id="ARBA00049155"/>
    </source>
</evidence>
<dbReference type="Pfam" id="PF00174">
    <property type="entry name" value="Oxidored_molyb"/>
    <property type="match status" value="1"/>
</dbReference>
<dbReference type="GO" id="GO:0042128">
    <property type="term" value="P:nitrate assimilation"/>
    <property type="evidence" value="ECO:0007669"/>
    <property type="project" value="UniProtKB-KW"/>
</dbReference>
<proteinExistence type="inferred from homology"/>
<keyword evidence="14" id="KW-0534">Nitrate assimilation</keyword>
<dbReference type="InterPro" id="IPR001709">
    <property type="entry name" value="Flavoprot_Pyr_Nucl_cyt_Rdtase"/>
</dbReference>
<dbReference type="SUPFAM" id="SSF52343">
    <property type="entry name" value="Ferredoxin reductase-like, C-terminal NADP-linked domain"/>
    <property type="match status" value="1"/>
</dbReference>
<evidence type="ECO:0000256" key="3">
    <source>
        <dbReference type="ARBA" id="ARBA00001974"/>
    </source>
</evidence>
<evidence type="ECO:0000256" key="13">
    <source>
        <dbReference type="ARBA" id="ARBA00023002"/>
    </source>
</evidence>
<evidence type="ECO:0000259" key="17">
    <source>
        <dbReference type="PROSITE" id="PS50255"/>
    </source>
</evidence>
<dbReference type="PROSITE" id="PS51384">
    <property type="entry name" value="FAD_FR"/>
    <property type="match status" value="1"/>
</dbReference>
<evidence type="ECO:0000256" key="14">
    <source>
        <dbReference type="ARBA" id="ARBA00023063"/>
    </source>
</evidence>
<evidence type="ECO:0000313" key="19">
    <source>
        <dbReference type="EMBL" id="KAH9844903.1"/>
    </source>
</evidence>
<keyword evidence="10" id="KW-0285">Flavoprotein</keyword>
<dbReference type="Gene3D" id="3.40.50.80">
    <property type="entry name" value="Nucleotide-binding domain of ferredoxin-NADP reductase (FNR) module"/>
    <property type="match status" value="1"/>
</dbReference>
<protein>
    <recommendedName>
        <fullName evidence="8">Nitrate reductase [NADPH]</fullName>
        <ecNumber evidence="7">1.7.1.3</ecNumber>
    </recommendedName>
</protein>
<dbReference type="Pfam" id="PF00173">
    <property type="entry name" value="Cyt-b5"/>
    <property type="match status" value="1"/>
</dbReference>
<dbReference type="EC" id="1.7.1.3" evidence="7"/>
<keyword evidence="20" id="KW-1185">Reference proteome</keyword>
<dbReference type="Gene3D" id="2.40.30.10">
    <property type="entry name" value="Translation factors"/>
    <property type="match status" value="1"/>
</dbReference>
<dbReference type="InterPro" id="IPR017938">
    <property type="entry name" value="Riboflavin_synthase-like_b-brl"/>
</dbReference>
<feature type="domain" description="FAD-binding FR-type" evidence="18">
    <location>
        <begin position="746"/>
        <end position="870"/>
    </location>
</feature>
<evidence type="ECO:0000256" key="1">
    <source>
        <dbReference type="ARBA" id="ARBA00001924"/>
    </source>
</evidence>
<keyword evidence="11" id="KW-0479">Metal-binding</keyword>
<organism evidence="19 20">
    <name type="scientific">Teratosphaeria destructans</name>
    <dbReference type="NCBI Taxonomy" id="418781"/>
    <lineage>
        <taxon>Eukaryota</taxon>
        <taxon>Fungi</taxon>
        <taxon>Dikarya</taxon>
        <taxon>Ascomycota</taxon>
        <taxon>Pezizomycotina</taxon>
        <taxon>Dothideomycetes</taxon>
        <taxon>Dothideomycetidae</taxon>
        <taxon>Mycosphaerellales</taxon>
        <taxon>Teratosphaeriaceae</taxon>
        <taxon>Teratosphaeria</taxon>
    </lineage>
</organism>
<dbReference type="Gene3D" id="3.90.420.10">
    <property type="entry name" value="Oxidoreductase, molybdopterin-binding domain"/>
    <property type="match status" value="1"/>
</dbReference>
<feature type="domain" description="Cytochrome b5 heme-binding" evidence="17">
    <location>
        <begin position="640"/>
        <end position="718"/>
    </location>
</feature>
<dbReference type="InterPro" id="IPR008335">
    <property type="entry name" value="Mopterin_OxRdtase_euk"/>
</dbReference>
<keyword evidence="9" id="KW-0500">Molybdenum</keyword>
<dbReference type="InterPro" id="IPR017927">
    <property type="entry name" value="FAD-bd_FR_type"/>
</dbReference>
<dbReference type="SUPFAM" id="SSF81296">
    <property type="entry name" value="E set domains"/>
    <property type="match status" value="1"/>
</dbReference>
<dbReference type="Pfam" id="PF00970">
    <property type="entry name" value="FAD_binding_6"/>
    <property type="match status" value="1"/>
</dbReference>
<feature type="region of interest" description="Disordered" evidence="16">
    <location>
        <begin position="1"/>
        <end position="24"/>
    </location>
</feature>
<dbReference type="PANTHER" id="PTHR19372">
    <property type="entry name" value="SULFITE REDUCTASE"/>
    <property type="match status" value="1"/>
</dbReference>
<keyword evidence="12" id="KW-0274">FAD</keyword>
<evidence type="ECO:0000256" key="2">
    <source>
        <dbReference type="ARBA" id="ARBA00001971"/>
    </source>
</evidence>
<dbReference type="InterPro" id="IPR036400">
    <property type="entry name" value="Cyt_B5-like_heme/steroid_sf"/>
</dbReference>
<dbReference type="GO" id="GO:0030151">
    <property type="term" value="F:molybdenum ion binding"/>
    <property type="evidence" value="ECO:0007669"/>
    <property type="project" value="InterPro"/>
</dbReference>
<dbReference type="InterPro" id="IPR036374">
    <property type="entry name" value="OxRdtase_Mopterin-bd_sf"/>
</dbReference>
<evidence type="ECO:0000256" key="12">
    <source>
        <dbReference type="ARBA" id="ARBA00022827"/>
    </source>
</evidence>
<feature type="region of interest" description="Disordered" evidence="16">
    <location>
        <begin position="117"/>
        <end position="164"/>
    </location>
</feature>
<dbReference type="GO" id="GO:0020037">
    <property type="term" value="F:heme binding"/>
    <property type="evidence" value="ECO:0007669"/>
    <property type="project" value="TreeGrafter"/>
</dbReference>
<comment type="similarity">
    <text evidence="5">Belongs to the nitrate reductase family.</text>
</comment>
<dbReference type="GO" id="GO:0006790">
    <property type="term" value="P:sulfur compound metabolic process"/>
    <property type="evidence" value="ECO:0007669"/>
    <property type="project" value="TreeGrafter"/>
</dbReference>
<dbReference type="InterPro" id="IPR039261">
    <property type="entry name" value="FNR_nucleotide-bd"/>
</dbReference>
<evidence type="ECO:0000256" key="7">
    <source>
        <dbReference type="ARBA" id="ARBA00012673"/>
    </source>
</evidence>
<evidence type="ECO:0000256" key="8">
    <source>
        <dbReference type="ARBA" id="ARBA00015499"/>
    </source>
</evidence>
<comment type="catalytic activity">
    <reaction evidence="15">
        <text>nitrite + NADP(+) + H2O = nitrate + NADPH + H(+)</text>
        <dbReference type="Rhea" id="RHEA:19061"/>
        <dbReference type="ChEBI" id="CHEBI:15377"/>
        <dbReference type="ChEBI" id="CHEBI:15378"/>
        <dbReference type="ChEBI" id="CHEBI:16301"/>
        <dbReference type="ChEBI" id="CHEBI:17632"/>
        <dbReference type="ChEBI" id="CHEBI:57783"/>
        <dbReference type="ChEBI" id="CHEBI:58349"/>
        <dbReference type="EC" id="1.7.1.3"/>
    </reaction>
</comment>
<evidence type="ECO:0000256" key="11">
    <source>
        <dbReference type="ARBA" id="ARBA00022723"/>
    </source>
</evidence>
<comment type="function">
    <text evidence="4">Nitrate reductase is a key enzyme involved in the first step of nitrate assimilation in plants, fungi and bacteria.</text>
</comment>
<dbReference type="InterPro" id="IPR008333">
    <property type="entry name" value="Cbr1-like_FAD-bd_dom"/>
</dbReference>
<evidence type="ECO:0000256" key="6">
    <source>
        <dbReference type="ARBA" id="ARBA00011738"/>
    </source>
</evidence>